<name>A0A382Q0G0_9ZZZZ</name>
<organism evidence="1">
    <name type="scientific">marine metagenome</name>
    <dbReference type="NCBI Taxonomy" id="408172"/>
    <lineage>
        <taxon>unclassified sequences</taxon>
        <taxon>metagenomes</taxon>
        <taxon>ecological metagenomes</taxon>
    </lineage>
</organism>
<feature type="non-terminal residue" evidence="1">
    <location>
        <position position="177"/>
    </location>
</feature>
<accession>A0A382Q0G0</accession>
<evidence type="ECO:0000313" key="1">
    <source>
        <dbReference type="EMBL" id="SVC78368.1"/>
    </source>
</evidence>
<dbReference type="EMBL" id="UINC01110692">
    <property type="protein sequence ID" value="SVC78368.1"/>
    <property type="molecule type" value="Genomic_DNA"/>
</dbReference>
<reference evidence="1" key="1">
    <citation type="submission" date="2018-05" db="EMBL/GenBank/DDBJ databases">
        <authorList>
            <person name="Lanie J.A."/>
            <person name="Ng W.-L."/>
            <person name="Kazmierczak K.M."/>
            <person name="Andrzejewski T.M."/>
            <person name="Davidsen T.M."/>
            <person name="Wayne K.J."/>
            <person name="Tettelin H."/>
            <person name="Glass J.I."/>
            <person name="Rusch D."/>
            <person name="Podicherti R."/>
            <person name="Tsui H.-C.T."/>
            <person name="Winkler M.E."/>
        </authorList>
    </citation>
    <scope>NUCLEOTIDE SEQUENCE</scope>
</reference>
<sequence>MKKLFVIANWMQGTGLSGGDRIFIELIKKWQFKLDITLLISQEGSVICQYHKLSNIRQNIWASNRLVKLGYLIDTLYRTAVSIKEVLSIKMLPGDIVFSSSDFWPDFLPAFILKLKNPKIIWVAGFYLFAPKPWDKFSPYRRKNFLIGLFYWLSQVPAYHVIRKFSDIVFVTSQPYV</sequence>
<dbReference type="AlphaFoldDB" id="A0A382Q0G0"/>
<evidence type="ECO:0008006" key="2">
    <source>
        <dbReference type="Google" id="ProtNLM"/>
    </source>
</evidence>
<feature type="non-terminal residue" evidence="1">
    <location>
        <position position="1"/>
    </location>
</feature>
<protein>
    <recommendedName>
        <fullName evidence="2">Glycosyltransferase subfamily 4-like N-terminal domain-containing protein</fullName>
    </recommendedName>
</protein>
<gene>
    <name evidence="1" type="ORF">METZ01_LOCUS331222</name>
</gene>
<proteinExistence type="predicted"/>